<organism evidence="3 4">
    <name type="scientific">Cellvibrio fibrivorans</name>
    <dbReference type="NCBI Taxonomy" id="126350"/>
    <lineage>
        <taxon>Bacteria</taxon>
        <taxon>Pseudomonadati</taxon>
        <taxon>Pseudomonadota</taxon>
        <taxon>Gammaproteobacteria</taxon>
        <taxon>Cellvibrionales</taxon>
        <taxon>Cellvibrionaceae</taxon>
        <taxon>Cellvibrio</taxon>
    </lineage>
</organism>
<dbReference type="InterPro" id="IPR038732">
    <property type="entry name" value="HpyO/CreE_NAD-binding"/>
</dbReference>
<feature type="signal peptide" evidence="1">
    <location>
        <begin position="1"/>
        <end position="24"/>
    </location>
</feature>
<gene>
    <name evidence="3" type="ORF">J2X05_002063</name>
</gene>
<reference evidence="3 4" key="1">
    <citation type="submission" date="2023-07" db="EMBL/GenBank/DDBJ databases">
        <title>Sorghum-associated microbial communities from plants grown in Nebraska, USA.</title>
        <authorList>
            <person name="Schachtman D."/>
        </authorList>
    </citation>
    <scope>NUCLEOTIDE SEQUENCE [LARGE SCALE GENOMIC DNA]</scope>
    <source>
        <strain evidence="3 4">BE190</strain>
    </source>
</reference>
<dbReference type="EMBL" id="JAVDVX010000003">
    <property type="protein sequence ID" value="MDR7090041.1"/>
    <property type="molecule type" value="Genomic_DNA"/>
</dbReference>
<feature type="chain" id="PRO_5045999775" evidence="1">
    <location>
        <begin position="25"/>
        <end position="463"/>
    </location>
</feature>
<accession>A0ABU1UXW5</accession>
<dbReference type="InterPro" id="IPR052189">
    <property type="entry name" value="L-asp_N-monooxygenase_NS-form"/>
</dbReference>
<proteinExistence type="predicted"/>
<keyword evidence="1" id="KW-0732">Signal</keyword>
<dbReference type="Proteomes" id="UP001253595">
    <property type="component" value="Unassembled WGS sequence"/>
</dbReference>
<dbReference type="Pfam" id="PF13454">
    <property type="entry name" value="NAD_binding_9"/>
    <property type="match status" value="1"/>
</dbReference>
<sequence>MPNTLYRKKLVIVGCGAAATLLLAELAETLDSPLEIYLIDNNPSAPLGLAYSVNHPAFVLNVAAKRMGAYTTKPDDFYQWLLQEPMHWRGLHPDFADVNFAPDDFVPRMIYAAYLRKVFSRSVSLLEQKNIRIIQLKEPVAAVAPLADEADVQVCVSTQQQKIQADIVVFATGNNPAQHIASTCCFDSPYTAAFLNQDWSSLHHIAIVGAGLSMIDAVQFISSQGFTGKFQIFSRHGLLPLPHSNEQPMAAAPPLDLSGVGNTARQVVRAMRFYVESNCRAGFEWQESINKIRPHVSYLWAKLTAVEQRRLTKALPWWNIHRHRIPPHAYANLQQLREQDRLTITRCPVTAIEPLNNGFQLRSSCPLDVDKVLTISADKVVICSGYAPGVNRIKNIGEKLLAADDHLRQSLVKSDTTFSISATHNIFALGPALSGLLFETTALHETRQQANAISAAISALLIN</sequence>
<name>A0ABU1UXW5_9GAMM</name>
<dbReference type="RefSeq" id="WP_310072048.1">
    <property type="nucleotide sequence ID" value="NZ_JAVDVX010000003.1"/>
</dbReference>
<evidence type="ECO:0000313" key="3">
    <source>
        <dbReference type="EMBL" id="MDR7090041.1"/>
    </source>
</evidence>
<dbReference type="PANTHER" id="PTHR40254">
    <property type="entry name" value="BLR0577 PROTEIN"/>
    <property type="match status" value="1"/>
</dbReference>
<dbReference type="PANTHER" id="PTHR40254:SF1">
    <property type="entry name" value="BLR0577 PROTEIN"/>
    <property type="match status" value="1"/>
</dbReference>
<feature type="domain" description="FAD-dependent urate hydroxylase HpyO/Asp monooxygenase CreE-like FAD/NAD(P)-binding" evidence="2">
    <location>
        <begin position="11"/>
        <end position="174"/>
    </location>
</feature>
<dbReference type="Gene3D" id="3.50.50.60">
    <property type="entry name" value="FAD/NAD(P)-binding domain"/>
    <property type="match status" value="1"/>
</dbReference>
<evidence type="ECO:0000259" key="2">
    <source>
        <dbReference type="Pfam" id="PF13454"/>
    </source>
</evidence>
<dbReference type="InterPro" id="IPR036188">
    <property type="entry name" value="FAD/NAD-bd_sf"/>
</dbReference>
<dbReference type="SUPFAM" id="SSF51905">
    <property type="entry name" value="FAD/NAD(P)-binding domain"/>
    <property type="match status" value="2"/>
</dbReference>
<evidence type="ECO:0000256" key="1">
    <source>
        <dbReference type="SAM" id="SignalP"/>
    </source>
</evidence>
<protein>
    <submittedName>
        <fullName evidence="3">NAD(P)/FAD-binding protein YdhS</fullName>
    </submittedName>
</protein>
<evidence type="ECO:0000313" key="4">
    <source>
        <dbReference type="Proteomes" id="UP001253595"/>
    </source>
</evidence>
<comment type="caution">
    <text evidence="3">The sequence shown here is derived from an EMBL/GenBank/DDBJ whole genome shotgun (WGS) entry which is preliminary data.</text>
</comment>
<keyword evidence="4" id="KW-1185">Reference proteome</keyword>